<dbReference type="FunFam" id="3.30.950.10:FF:000002">
    <property type="entry name" value="Ribosomal RNA small subunit methyltransferase I"/>
    <property type="match status" value="1"/>
</dbReference>
<dbReference type="HAMAP" id="MF_01877">
    <property type="entry name" value="16SrRNA_methyltr_I"/>
    <property type="match status" value="1"/>
</dbReference>
<dbReference type="PROSITE" id="PS01296">
    <property type="entry name" value="RSMI"/>
    <property type="match status" value="1"/>
</dbReference>
<keyword evidence="4 6" id="KW-0808">Transferase</keyword>
<evidence type="ECO:0000256" key="6">
    <source>
        <dbReference type="HAMAP-Rule" id="MF_01877"/>
    </source>
</evidence>
<dbReference type="SUPFAM" id="SSF53790">
    <property type="entry name" value="Tetrapyrrole methylase"/>
    <property type="match status" value="1"/>
</dbReference>
<dbReference type="EMBL" id="PEWV01000072">
    <property type="protein sequence ID" value="PIU41008.1"/>
    <property type="molecule type" value="Genomic_DNA"/>
</dbReference>
<comment type="function">
    <text evidence="6">Catalyzes the 2'-O-methylation of the ribose of cytidine 1402 (C1402) in 16S rRNA.</text>
</comment>
<dbReference type="InterPro" id="IPR000878">
    <property type="entry name" value="4pyrrol_Mease"/>
</dbReference>
<dbReference type="NCBIfam" id="TIGR00096">
    <property type="entry name" value="16S rRNA (cytidine(1402)-2'-O)-methyltransferase"/>
    <property type="match status" value="1"/>
</dbReference>
<dbReference type="InterPro" id="IPR014777">
    <property type="entry name" value="4pyrrole_Mease_sub1"/>
</dbReference>
<gene>
    <name evidence="6 8" type="primary">rsmI</name>
    <name evidence="8" type="ORF">COS99_07505</name>
</gene>
<dbReference type="GO" id="GO:0005737">
    <property type="term" value="C:cytoplasm"/>
    <property type="evidence" value="ECO:0007669"/>
    <property type="project" value="UniProtKB-SubCell"/>
</dbReference>
<dbReference type="InterPro" id="IPR035996">
    <property type="entry name" value="4pyrrol_Methylase_sf"/>
</dbReference>
<dbReference type="PANTHER" id="PTHR46111:SF1">
    <property type="entry name" value="RIBOSOMAL RNA SMALL SUBUNIT METHYLTRANSFERASE I"/>
    <property type="match status" value="1"/>
</dbReference>
<dbReference type="InterPro" id="IPR018063">
    <property type="entry name" value="SAM_MeTrfase_RsmI_CS"/>
</dbReference>
<sequence length="223" mass="24817">MNQTTGTLYIVSTPIGNLADITLRAIETLKTVDLIAAEDTRHTKILTSHYDIKTPLTSFYEYNKITKGPYLIDQLKKGKNVALVSDAGTPGISDPGYTIIRDAINNGINIIPIPGPAALIAALVISGKPTHRFSFEGFLPVKSGARKNKLKSISQHETTTIIYESPHRLLKTLQDMLEVLGDRKIVCARELTKKFEEVKREKISELIGHFTKNEIRGEFIIIF</sequence>
<dbReference type="AlphaFoldDB" id="A0A2J0KQY2"/>
<proteinExistence type="inferred from homology"/>
<evidence type="ECO:0000256" key="5">
    <source>
        <dbReference type="ARBA" id="ARBA00022691"/>
    </source>
</evidence>
<evidence type="ECO:0000256" key="2">
    <source>
        <dbReference type="ARBA" id="ARBA00022552"/>
    </source>
</evidence>
<dbReference type="Pfam" id="PF00590">
    <property type="entry name" value="TP_methylase"/>
    <property type="match status" value="1"/>
</dbReference>
<dbReference type="PIRSF" id="PIRSF005917">
    <property type="entry name" value="MTase_YraL"/>
    <property type="match status" value="1"/>
</dbReference>
<dbReference type="Proteomes" id="UP000230052">
    <property type="component" value="Unassembled WGS sequence"/>
</dbReference>
<dbReference type="InterPro" id="IPR014776">
    <property type="entry name" value="4pyrrole_Mease_sub2"/>
</dbReference>
<dbReference type="PANTHER" id="PTHR46111">
    <property type="entry name" value="RIBOSOMAL RNA SMALL SUBUNIT METHYLTRANSFERASE I"/>
    <property type="match status" value="1"/>
</dbReference>
<keyword evidence="1 6" id="KW-0963">Cytoplasm</keyword>
<protein>
    <recommendedName>
        <fullName evidence="6">Ribosomal RNA small subunit methyltransferase I</fullName>
        <ecNumber evidence="6">2.1.1.198</ecNumber>
    </recommendedName>
    <alternativeName>
        <fullName evidence="6">16S rRNA 2'-O-ribose C1402 methyltransferase</fullName>
    </alternativeName>
    <alternativeName>
        <fullName evidence="6">rRNA (cytidine-2'-O-)-methyltransferase RsmI</fullName>
    </alternativeName>
</protein>
<comment type="caution">
    <text evidence="8">The sequence shown here is derived from an EMBL/GenBank/DDBJ whole genome shotgun (WGS) entry which is preliminary data.</text>
</comment>
<keyword evidence="5 6" id="KW-0949">S-adenosyl-L-methionine</keyword>
<evidence type="ECO:0000256" key="4">
    <source>
        <dbReference type="ARBA" id="ARBA00022679"/>
    </source>
</evidence>
<dbReference type="Gene3D" id="3.40.1010.10">
    <property type="entry name" value="Cobalt-precorrin-4 Transmethylase, Domain 1"/>
    <property type="match status" value="1"/>
</dbReference>
<keyword evidence="2 6" id="KW-0698">rRNA processing</keyword>
<dbReference type="CDD" id="cd11648">
    <property type="entry name" value="RsmI"/>
    <property type="match status" value="1"/>
</dbReference>
<dbReference type="InterPro" id="IPR008189">
    <property type="entry name" value="rRNA_ssu_MeTfrase_I"/>
</dbReference>
<organism evidence="8 9">
    <name type="scientific">Candidatus Aquitaenariimonas noxiae</name>
    <dbReference type="NCBI Taxonomy" id="1974741"/>
    <lineage>
        <taxon>Bacteria</taxon>
        <taxon>Pseudomonadati</taxon>
        <taxon>Candidatus Omnitrophota</taxon>
        <taxon>Candidatus Aquitaenariimonas</taxon>
    </lineage>
</organism>
<evidence type="ECO:0000256" key="1">
    <source>
        <dbReference type="ARBA" id="ARBA00022490"/>
    </source>
</evidence>
<evidence type="ECO:0000313" key="9">
    <source>
        <dbReference type="Proteomes" id="UP000230052"/>
    </source>
</evidence>
<accession>A0A2J0KQY2</accession>
<evidence type="ECO:0000256" key="3">
    <source>
        <dbReference type="ARBA" id="ARBA00022603"/>
    </source>
</evidence>
<comment type="subcellular location">
    <subcellularLocation>
        <location evidence="6">Cytoplasm</location>
    </subcellularLocation>
</comment>
<dbReference type="FunFam" id="3.40.1010.10:FF:000002">
    <property type="entry name" value="Ribosomal RNA small subunit methyltransferase I"/>
    <property type="match status" value="1"/>
</dbReference>
<evidence type="ECO:0000259" key="7">
    <source>
        <dbReference type="Pfam" id="PF00590"/>
    </source>
</evidence>
<comment type="catalytic activity">
    <reaction evidence="6">
        <text>cytidine(1402) in 16S rRNA + S-adenosyl-L-methionine = 2'-O-methylcytidine(1402) in 16S rRNA + S-adenosyl-L-homocysteine + H(+)</text>
        <dbReference type="Rhea" id="RHEA:42924"/>
        <dbReference type="Rhea" id="RHEA-COMP:10285"/>
        <dbReference type="Rhea" id="RHEA-COMP:10286"/>
        <dbReference type="ChEBI" id="CHEBI:15378"/>
        <dbReference type="ChEBI" id="CHEBI:57856"/>
        <dbReference type="ChEBI" id="CHEBI:59789"/>
        <dbReference type="ChEBI" id="CHEBI:74495"/>
        <dbReference type="ChEBI" id="CHEBI:82748"/>
        <dbReference type="EC" id="2.1.1.198"/>
    </reaction>
</comment>
<dbReference type="EC" id="2.1.1.198" evidence="6"/>
<keyword evidence="3 6" id="KW-0489">Methyltransferase</keyword>
<dbReference type="GO" id="GO:0070677">
    <property type="term" value="F:rRNA (cytosine-2'-O-)-methyltransferase activity"/>
    <property type="evidence" value="ECO:0007669"/>
    <property type="project" value="UniProtKB-UniRule"/>
</dbReference>
<evidence type="ECO:0000313" key="8">
    <source>
        <dbReference type="EMBL" id="PIU41008.1"/>
    </source>
</evidence>
<feature type="domain" description="Tetrapyrrole methylase" evidence="7">
    <location>
        <begin position="7"/>
        <end position="206"/>
    </location>
</feature>
<reference evidence="8 9" key="1">
    <citation type="submission" date="2017-09" db="EMBL/GenBank/DDBJ databases">
        <title>Depth-based differentiation of microbial function through sediment-hosted aquifers and enrichment of novel symbionts in the deep terrestrial subsurface.</title>
        <authorList>
            <person name="Probst A.J."/>
            <person name="Ladd B."/>
            <person name="Jarett J.K."/>
            <person name="Geller-Mcgrath D.E."/>
            <person name="Sieber C.M."/>
            <person name="Emerson J.B."/>
            <person name="Anantharaman K."/>
            <person name="Thomas B.C."/>
            <person name="Malmstrom R."/>
            <person name="Stieglmeier M."/>
            <person name="Klingl A."/>
            <person name="Woyke T."/>
            <person name="Ryan C.M."/>
            <person name="Banfield J.F."/>
        </authorList>
    </citation>
    <scope>NUCLEOTIDE SEQUENCE [LARGE SCALE GENOMIC DNA]</scope>
    <source>
        <strain evidence="8">CG07_land_8_20_14_0_80_42_15</strain>
    </source>
</reference>
<comment type="similarity">
    <text evidence="6">Belongs to the methyltransferase superfamily. RsmI family.</text>
</comment>
<dbReference type="Gene3D" id="3.30.950.10">
    <property type="entry name" value="Methyltransferase, Cobalt-precorrin-4 Transmethylase, Domain 2"/>
    <property type="match status" value="1"/>
</dbReference>
<name>A0A2J0KQY2_9BACT</name>